<protein>
    <submittedName>
        <fullName evidence="8">tRNA-(Guanine-N1)-methyltransferase</fullName>
    </submittedName>
</protein>
<evidence type="ECO:0000256" key="2">
    <source>
        <dbReference type="ARBA" id="ARBA00022723"/>
    </source>
</evidence>
<reference evidence="8" key="2">
    <citation type="submission" date="2020-09" db="EMBL/GenBank/DDBJ databases">
        <authorList>
            <person name="Sun Q."/>
            <person name="Zhou Y."/>
        </authorList>
    </citation>
    <scope>NUCLEOTIDE SEQUENCE</scope>
    <source>
        <strain evidence="8">CGMCC 1.15095</strain>
    </source>
</reference>
<gene>
    <name evidence="8" type="ORF">GCM10011494_13870</name>
</gene>
<dbReference type="SUPFAM" id="SSF50022">
    <property type="entry name" value="ISP domain"/>
    <property type="match status" value="1"/>
</dbReference>
<reference evidence="8" key="1">
    <citation type="journal article" date="2014" name="Int. J. Syst. Evol. Microbiol.">
        <title>Complete genome sequence of Corynebacterium casei LMG S-19264T (=DSM 44701T), isolated from a smear-ripened cheese.</title>
        <authorList>
            <consortium name="US DOE Joint Genome Institute (JGI-PGF)"/>
            <person name="Walter F."/>
            <person name="Albersmeier A."/>
            <person name="Kalinowski J."/>
            <person name="Ruckert C."/>
        </authorList>
    </citation>
    <scope>NUCLEOTIDE SEQUENCE</scope>
    <source>
        <strain evidence="8">CGMCC 1.15095</strain>
    </source>
</reference>
<dbReference type="InterPro" id="IPR036922">
    <property type="entry name" value="Rieske_2Fe-2S_sf"/>
</dbReference>
<organism evidence="8 9">
    <name type="scientific">Novosphingobium endophyticum</name>
    <dbReference type="NCBI Taxonomy" id="1955250"/>
    <lineage>
        <taxon>Bacteria</taxon>
        <taxon>Pseudomonadati</taxon>
        <taxon>Pseudomonadota</taxon>
        <taxon>Alphaproteobacteria</taxon>
        <taxon>Sphingomonadales</taxon>
        <taxon>Sphingomonadaceae</taxon>
        <taxon>Novosphingobium</taxon>
    </lineage>
</organism>
<dbReference type="GO" id="GO:0051537">
    <property type="term" value="F:2 iron, 2 sulfur cluster binding"/>
    <property type="evidence" value="ECO:0007669"/>
    <property type="project" value="UniProtKB-KW"/>
</dbReference>
<evidence type="ECO:0000313" key="9">
    <source>
        <dbReference type="Proteomes" id="UP000608154"/>
    </source>
</evidence>
<dbReference type="InterPro" id="IPR012748">
    <property type="entry name" value="Rieske-like_NirD"/>
</dbReference>
<accession>A0A916TRJ8</accession>
<keyword evidence="6" id="KW-0534">Nitrate assimilation</keyword>
<evidence type="ECO:0000259" key="7">
    <source>
        <dbReference type="PROSITE" id="PS51296"/>
    </source>
</evidence>
<dbReference type="Gene3D" id="2.102.10.10">
    <property type="entry name" value="Rieske [2Fe-2S] iron-sulphur domain"/>
    <property type="match status" value="1"/>
</dbReference>
<dbReference type="AlphaFoldDB" id="A0A916TRJ8"/>
<evidence type="ECO:0000313" key="8">
    <source>
        <dbReference type="EMBL" id="GGB96639.1"/>
    </source>
</evidence>
<dbReference type="GO" id="GO:0042128">
    <property type="term" value="P:nitrate assimilation"/>
    <property type="evidence" value="ECO:0007669"/>
    <property type="project" value="UniProtKB-KW"/>
</dbReference>
<evidence type="ECO:0000256" key="3">
    <source>
        <dbReference type="ARBA" id="ARBA00023002"/>
    </source>
</evidence>
<dbReference type="InterPro" id="IPR017941">
    <property type="entry name" value="Rieske_2Fe-2S"/>
</dbReference>
<evidence type="ECO:0000256" key="5">
    <source>
        <dbReference type="ARBA" id="ARBA00023014"/>
    </source>
</evidence>
<keyword evidence="1" id="KW-0001">2Fe-2S</keyword>
<dbReference type="Pfam" id="PF13806">
    <property type="entry name" value="Rieske_2"/>
    <property type="match status" value="1"/>
</dbReference>
<dbReference type="NCBIfam" id="TIGR02378">
    <property type="entry name" value="nirD_assim_sml"/>
    <property type="match status" value="1"/>
</dbReference>
<keyword evidence="4" id="KW-0408">Iron</keyword>
<keyword evidence="2" id="KW-0479">Metal-binding</keyword>
<keyword evidence="9" id="KW-1185">Reference proteome</keyword>
<dbReference type="PANTHER" id="PTHR21496:SF23">
    <property type="entry name" value="3-PHENYLPROPIONATE_CINNAMIC ACID DIOXYGENASE FERREDOXIN SUBUNIT"/>
    <property type="match status" value="1"/>
</dbReference>
<dbReference type="PANTHER" id="PTHR21496">
    <property type="entry name" value="FERREDOXIN-RELATED"/>
    <property type="match status" value="1"/>
</dbReference>
<dbReference type="GO" id="GO:0008942">
    <property type="term" value="F:nitrite reductase [NAD(P)H] activity"/>
    <property type="evidence" value="ECO:0007669"/>
    <property type="project" value="InterPro"/>
</dbReference>
<evidence type="ECO:0000256" key="1">
    <source>
        <dbReference type="ARBA" id="ARBA00022714"/>
    </source>
</evidence>
<sequence length="122" mass="12981">MIGDWLDIGPISQIEAGTARTLPVEGGEEIAVFHTMRNEFFALLNKCPHKQGPLSQGIVHGDVVTCPLHNWNISLRNGKALGDDEGCVPTIPLKVDAGRIYLLRSAVVGGGVTAPEQNRAAA</sequence>
<keyword evidence="3" id="KW-0560">Oxidoreductase</keyword>
<evidence type="ECO:0000256" key="4">
    <source>
        <dbReference type="ARBA" id="ARBA00023004"/>
    </source>
</evidence>
<evidence type="ECO:0000256" key="6">
    <source>
        <dbReference type="ARBA" id="ARBA00023063"/>
    </source>
</evidence>
<dbReference type="CDD" id="cd03530">
    <property type="entry name" value="Rieske_NirD_small_Bacillus"/>
    <property type="match status" value="1"/>
</dbReference>
<comment type="caution">
    <text evidence="8">The sequence shown here is derived from an EMBL/GenBank/DDBJ whole genome shotgun (WGS) entry which is preliminary data.</text>
</comment>
<dbReference type="RefSeq" id="WP_188769855.1">
    <property type="nucleotide sequence ID" value="NZ_BMHK01000007.1"/>
</dbReference>
<dbReference type="Proteomes" id="UP000608154">
    <property type="component" value="Unassembled WGS sequence"/>
</dbReference>
<proteinExistence type="predicted"/>
<dbReference type="EMBL" id="BMHK01000007">
    <property type="protein sequence ID" value="GGB96639.1"/>
    <property type="molecule type" value="Genomic_DNA"/>
</dbReference>
<name>A0A916TRJ8_9SPHN</name>
<keyword evidence="5" id="KW-0411">Iron-sulfur</keyword>
<dbReference type="GO" id="GO:0046872">
    <property type="term" value="F:metal ion binding"/>
    <property type="evidence" value="ECO:0007669"/>
    <property type="project" value="UniProtKB-KW"/>
</dbReference>
<feature type="domain" description="Rieske" evidence="7">
    <location>
        <begin position="5"/>
        <end position="102"/>
    </location>
</feature>
<dbReference type="PROSITE" id="PS51296">
    <property type="entry name" value="RIESKE"/>
    <property type="match status" value="1"/>
</dbReference>